<gene>
    <name evidence="3" type="ORF">LSUE1_G006467</name>
</gene>
<evidence type="ECO:0000313" key="3">
    <source>
        <dbReference type="EMBL" id="TVY81288.1"/>
    </source>
</evidence>
<keyword evidence="2" id="KW-0472">Membrane</keyword>
<feature type="compositionally biased region" description="Low complexity" evidence="1">
    <location>
        <begin position="352"/>
        <end position="379"/>
    </location>
</feature>
<evidence type="ECO:0000256" key="1">
    <source>
        <dbReference type="SAM" id="MobiDB-lite"/>
    </source>
</evidence>
<sequence length="735" mass="79450">MPVPSPKYPLQDSCSVLFNNTLYAYTPQAFQSLPITNGAEWTELEMGVSVTGGVCVKSTPKNDTSAAALYIVGGKSNSTNYQGLQRYNFANSTWESMTPNVPVTQDRLYHGAVYLNTSDTILVFSGTQDGNMEPSSQTFLLQVSDPYSVTAYPATVPPAISPQLMQWTESKAMYIGGSETNTKAMIFSPSQGWVDSNATLATPFYNNSNIKSILINGDDSSKNIYTFDMSVSPNSVNRTILIDADGNPVQNAKPVISSRDVEGELEERSASLETRGNLTVADWPAYNSTLAPSSTRTSWSVAKDQSGLTVISGGNEADVLCMFKARDNTWVNATKTLVDTGSQGTLGGNVGAASPTSSTTVSSPSETTSAAAASNKSSTDPPFPVKILGAVLGSILGLALILIALLFLLRCRRKRKQYSDAGHQRRSSGIPDEKDAMDFADRGLPQMSSARQFRGHEPNPSQGSFSSVAILMGRVNHKRGNDKGNGSVGSDSSSQFNKKYKTAISKPIPQERNLAPIREPAQEDPTPQMEDRPPQTRQRGAPTKRGSTRRSSGWNRYWSGGSAMNILGFGSKRTTYAEDADSLYSDTRQNSAMPPPLKIGGQPELNRVTTGSPTIAHHSSRVPISREMSGQIERSGSISSSSSYTDDRYDAFSSGVPASVHEQSSWTPVDRSDWVDGRTPSSNYSDSVYTSFPIRNTNNLTNDLRFPTPPAANRPPPRNQQSSDMSWLNLGAERL</sequence>
<feature type="region of interest" description="Disordered" evidence="1">
    <location>
        <begin position="477"/>
        <end position="496"/>
    </location>
</feature>
<feature type="compositionally biased region" description="Pro residues" evidence="1">
    <location>
        <begin position="707"/>
        <end position="718"/>
    </location>
</feature>
<feature type="region of interest" description="Disordered" evidence="1">
    <location>
        <begin position="341"/>
        <end position="379"/>
    </location>
</feature>
<proteinExistence type="predicted"/>
<keyword evidence="2" id="KW-0812">Transmembrane</keyword>
<dbReference type="Proteomes" id="UP000469558">
    <property type="component" value="Unassembled WGS sequence"/>
</dbReference>
<evidence type="ECO:0000256" key="2">
    <source>
        <dbReference type="SAM" id="Phobius"/>
    </source>
</evidence>
<accession>A0A8T9C6K1</accession>
<reference evidence="3 4" key="1">
    <citation type="submission" date="2018-05" db="EMBL/GenBank/DDBJ databases">
        <title>Genome sequencing and assembly of the regulated plant pathogen Lachnellula willkommii and related sister species for the development of diagnostic species identification markers.</title>
        <authorList>
            <person name="Giroux E."/>
            <person name="Bilodeau G."/>
        </authorList>
    </citation>
    <scope>NUCLEOTIDE SEQUENCE [LARGE SCALE GENOMIC DNA]</scope>
    <source>
        <strain evidence="3 4">CBS 268.59</strain>
    </source>
</reference>
<protein>
    <recommendedName>
        <fullName evidence="5">Pre-mRNA splicing factor CLF1</fullName>
    </recommendedName>
</protein>
<comment type="caution">
    <text evidence="3">The sequence shown here is derived from an EMBL/GenBank/DDBJ whole genome shotgun (WGS) entry which is preliminary data.</text>
</comment>
<organism evidence="3 4">
    <name type="scientific">Lachnellula suecica</name>
    <dbReference type="NCBI Taxonomy" id="602035"/>
    <lineage>
        <taxon>Eukaryota</taxon>
        <taxon>Fungi</taxon>
        <taxon>Dikarya</taxon>
        <taxon>Ascomycota</taxon>
        <taxon>Pezizomycotina</taxon>
        <taxon>Leotiomycetes</taxon>
        <taxon>Helotiales</taxon>
        <taxon>Lachnaceae</taxon>
        <taxon>Lachnellula</taxon>
    </lineage>
</organism>
<dbReference type="SUPFAM" id="SSF117281">
    <property type="entry name" value="Kelch motif"/>
    <property type="match status" value="1"/>
</dbReference>
<feature type="compositionally biased region" description="Polar residues" evidence="1">
    <location>
        <begin position="679"/>
        <end position="702"/>
    </location>
</feature>
<keyword evidence="4" id="KW-1185">Reference proteome</keyword>
<feature type="region of interest" description="Disordered" evidence="1">
    <location>
        <begin position="503"/>
        <end position="556"/>
    </location>
</feature>
<dbReference type="Gene3D" id="2.120.10.80">
    <property type="entry name" value="Kelch-type beta propeller"/>
    <property type="match status" value="1"/>
</dbReference>
<evidence type="ECO:0008006" key="5">
    <source>
        <dbReference type="Google" id="ProtNLM"/>
    </source>
</evidence>
<dbReference type="EMBL" id="QGMK01000507">
    <property type="protein sequence ID" value="TVY81288.1"/>
    <property type="molecule type" value="Genomic_DNA"/>
</dbReference>
<dbReference type="AlphaFoldDB" id="A0A8T9C6K1"/>
<feature type="transmembrane region" description="Helical" evidence="2">
    <location>
        <begin position="387"/>
        <end position="409"/>
    </location>
</feature>
<feature type="region of interest" description="Disordered" evidence="1">
    <location>
        <begin position="586"/>
        <end position="735"/>
    </location>
</feature>
<feature type="region of interest" description="Disordered" evidence="1">
    <location>
        <begin position="418"/>
        <end position="437"/>
    </location>
</feature>
<name>A0A8T9C6K1_9HELO</name>
<keyword evidence="2" id="KW-1133">Transmembrane helix</keyword>
<dbReference type="InterPro" id="IPR015915">
    <property type="entry name" value="Kelch-typ_b-propeller"/>
</dbReference>
<dbReference type="OrthoDB" id="5352000at2759"/>
<evidence type="ECO:0000313" key="4">
    <source>
        <dbReference type="Proteomes" id="UP000469558"/>
    </source>
</evidence>